<dbReference type="GO" id="GO:0003677">
    <property type="term" value="F:DNA binding"/>
    <property type="evidence" value="ECO:0007669"/>
    <property type="project" value="UniProtKB-KW"/>
</dbReference>
<dbReference type="GO" id="GO:0005737">
    <property type="term" value="C:cytoplasm"/>
    <property type="evidence" value="ECO:0007669"/>
    <property type="project" value="UniProtKB-SubCell"/>
</dbReference>
<keyword evidence="2" id="KW-0963">Cytoplasm</keyword>
<dbReference type="Gene3D" id="1.10.1660.10">
    <property type="match status" value="1"/>
</dbReference>
<dbReference type="NCBIfam" id="TIGR02044">
    <property type="entry name" value="CueR"/>
    <property type="match status" value="1"/>
</dbReference>
<organism evidence="7 8">
    <name type="scientific">Halopseudomonas phragmitis</name>
    <dbReference type="NCBI Taxonomy" id="1931241"/>
    <lineage>
        <taxon>Bacteria</taxon>
        <taxon>Pseudomonadati</taxon>
        <taxon>Pseudomonadota</taxon>
        <taxon>Gammaproteobacteria</taxon>
        <taxon>Pseudomonadales</taxon>
        <taxon>Pseudomonadaceae</taxon>
        <taxon>Halopseudomonas</taxon>
    </lineage>
</organism>
<keyword evidence="4" id="KW-0238">DNA-binding</keyword>
<evidence type="ECO:0000313" key="8">
    <source>
        <dbReference type="Proteomes" id="UP000243488"/>
    </source>
</evidence>
<dbReference type="Pfam" id="PF00376">
    <property type="entry name" value="MerR"/>
    <property type="match status" value="1"/>
</dbReference>
<reference evidence="7 8" key="1">
    <citation type="submission" date="2017-03" db="EMBL/GenBank/DDBJ databases">
        <title>Complete genome sequence of the novel DNRA strain Pseudomonas sp. S-6-2 isolated from Chinese polluted river sediment. Journal of Biotechnology.</title>
        <authorList>
            <person name="Li J."/>
            <person name="Xiang F."/>
            <person name="Wang L."/>
            <person name="Xi L."/>
            <person name="Liu J."/>
        </authorList>
    </citation>
    <scope>NUCLEOTIDE SEQUENCE [LARGE SCALE GENOMIC DNA]</scope>
    <source>
        <strain evidence="7 8">S-6-2</strain>
    </source>
</reference>
<dbReference type="GO" id="GO:0045893">
    <property type="term" value="P:positive regulation of DNA-templated transcription"/>
    <property type="evidence" value="ECO:0007669"/>
    <property type="project" value="InterPro"/>
</dbReference>
<proteinExistence type="predicted"/>
<evidence type="ECO:0000256" key="1">
    <source>
        <dbReference type="ARBA" id="ARBA00004496"/>
    </source>
</evidence>
<dbReference type="EMBL" id="CP020100">
    <property type="protein sequence ID" value="AQZ95144.1"/>
    <property type="molecule type" value="Genomic_DNA"/>
</dbReference>
<comment type="subcellular location">
    <subcellularLocation>
        <location evidence="1">Cytoplasm</location>
    </subcellularLocation>
</comment>
<evidence type="ECO:0000256" key="2">
    <source>
        <dbReference type="ARBA" id="ARBA00022490"/>
    </source>
</evidence>
<keyword evidence="3" id="KW-0805">Transcription regulation</keyword>
<dbReference type="KEGG" id="ppha:BVH74_10470"/>
<evidence type="ECO:0000256" key="5">
    <source>
        <dbReference type="ARBA" id="ARBA00023163"/>
    </source>
</evidence>
<keyword evidence="8" id="KW-1185">Reference proteome</keyword>
<dbReference type="CDD" id="cd01108">
    <property type="entry name" value="HTH_CueR"/>
    <property type="match status" value="1"/>
</dbReference>
<evidence type="ECO:0000313" key="7">
    <source>
        <dbReference type="EMBL" id="AQZ95144.1"/>
    </source>
</evidence>
<dbReference type="GO" id="GO:0003700">
    <property type="term" value="F:DNA-binding transcription factor activity"/>
    <property type="evidence" value="ECO:0007669"/>
    <property type="project" value="InterPro"/>
</dbReference>
<dbReference type="GO" id="GO:0005507">
    <property type="term" value="F:copper ion binding"/>
    <property type="evidence" value="ECO:0007669"/>
    <property type="project" value="InterPro"/>
</dbReference>
<dbReference type="PRINTS" id="PR00040">
    <property type="entry name" value="HTHMERR"/>
</dbReference>
<accession>A0A1V0B5U2</accession>
<keyword evidence="5" id="KW-0804">Transcription</keyword>
<dbReference type="InterPro" id="IPR047057">
    <property type="entry name" value="MerR_fam"/>
</dbReference>
<dbReference type="SUPFAM" id="SSF46955">
    <property type="entry name" value="Putative DNA-binding domain"/>
    <property type="match status" value="1"/>
</dbReference>
<dbReference type="PANTHER" id="PTHR30204">
    <property type="entry name" value="REDOX-CYCLING DRUG-SENSING TRANSCRIPTIONAL ACTIVATOR SOXR"/>
    <property type="match status" value="1"/>
</dbReference>
<dbReference type="SMART" id="SM00422">
    <property type="entry name" value="HTH_MERR"/>
    <property type="match status" value="1"/>
</dbReference>
<feature type="domain" description="HTH merR-type" evidence="6">
    <location>
        <begin position="1"/>
        <end position="69"/>
    </location>
</feature>
<evidence type="ECO:0000256" key="4">
    <source>
        <dbReference type="ARBA" id="ARBA00023125"/>
    </source>
</evidence>
<evidence type="ECO:0000259" key="6">
    <source>
        <dbReference type="PROSITE" id="PS50937"/>
    </source>
</evidence>
<dbReference type="RefSeq" id="WP_080050012.1">
    <property type="nucleotide sequence ID" value="NZ_CP020100.1"/>
</dbReference>
<dbReference type="STRING" id="1931241.BVH74_10470"/>
<dbReference type="PROSITE" id="PS00552">
    <property type="entry name" value="HTH_MERR_1"/>
    <property type="match status" value="1"/>
</dbReference>
<dbReference type="Pfam" id="PF09278">
    <property type="entry name" value="MerR-DNA-bind"/>
    <property type="match status" value="1"/>
</dbReference>
<evidence type="ECO:0000256" key="3">
    <source>
        <dbReference type="ARBA" id="ARBA00023015"/>
    </source>
</evidence>
<dbReference type="InterPro" id="IPR009061">
    <property type="entry name" value="DNA-bd_dom_put_sf"/>
</dbReference>
<gene>
    <name evidence="7" type="ORF">BVH74_10470</name>
</gene>
<sequence>MNISQAAKHSGLTPRMIRHYESIDLLPDAARSAAGYRRYDERDLHTLRFIHRARGLGFSIEQIAQLLALWQDRERSSAEVKTLVQGHVLELEQKIADLQAIRDTLAHLAHCCHGDTRPDCPILDNLAATGSNDQ</sequence>
<dbReference type="InterPro" id="IPR015358">
    <property type="entry name" value="Tscrpt_reg_MerR_DNA-bd"/>
</dbReference>
<dbReference type="PROSITE" id="PS50937">
    <property type="entry name" value="HTH_MERR_2"/>
    <property type="match status" value="1"/>
</dbReference>
<dbReference type="Proteomes" id="UP000243488">
    <property type="component" value="Chromosome"/>
</dbReference>
<dbReference type="PANTHER" id="PTHR30204:SF94">
    <property type="entry name" value="HEAVY METAL-DEPENDENT TRANSCRIPTIONAL REGULATOR HI_0293-RELATED"/>
    <property type="match status" value="1"/>
</dbReference>
<protein>
    <submittedName>
        <fullName evidence="7">Cu(I)-responsive transcriptional regulator</fullName>
    </submittedName>
</protein>
<dbReference type="InterPro" id="IPR000551">
    <property type="entry name" value="MerR-type_HTH_dom"/>
</dbReference>
<dbReference type="AlphaFoldDB" id="A0A1V0B5U2"/>
<name>A0A1V0B5U2_9GAMM</name>
<dbReference type="InterPro" id="IPR011789">
    <property type="entry name" value="CueR"/>
</dbReference>